<accession>A0A345BUU8</accession>
<dbReference type="InterPro" id="IPR011990">
    <property type="entry name" value="TPR-like_helical_dom_sf"/>
</dbReference>
<dbReference type="SMART" id="SM00028">
    <property type="entry name" value="TPR"/>
    <property type="match status" value="2"/>
</dbReference>
<dbReference type="InterPro" id="IPR019734">
    <property type="entry name" value="TPR_rpt"/>
</dbReference>
<name>A0A345BUU8_9BACI</name>
<feature type="transmembrane region" description="Helical" evidence="8">
    <location>
        <begin position="198"/>
        <end position="217"/>
    </location>
</feature>
<keyword evidence="6 8" id="KW-0472">Membrane</keyword>
<proteinExistence type="inferred from homology"/>
<feature type="repeat" description="TPR" evidence="7">
    <location>
        <begin position="479"/>
        <end position="512"/>
    </location>
</feature>
<dbReference type="InterPro" id="IPR022764">
    <property type="entry name" value="Peptidase_S54_rhomboid_dom"/>
</dbReference>
<dbReference type="SUPFAM" id="SSF144091">
    <property type="entry name" value="Rhomboid-like"/>
    <property type="match status" value="1"/>
</dbReference>
<keyword evidence="7" id="KW-0802">TPR repeat</keyword>
<dbReference type="KEGG" id="rue:DT065_00965"/>
<comment type="similarity">
    <text evidence="2">Belongs to the peptidase S54 family.</text>
</comment>
<evidence type="ECO:0000259" key="9">
    <source>
        <dbReference type="Pfam" id="PF01694"/>
    </source>
</evidence>
<organism evidence="10 11">
    <name type="scientific">Salicibibacter kimchii</name>
    <dbReference type="NCBI Taxonomy" id="2099786"/>
    <lineage>
        <taxon>Bacteria</taxon>
        <taxon>Bacillati</taxon>
        <taxon>Bacillota</taxon>
        <taxon>Bacilli</taxon>
        <taxon>Bacillales</taxon>
        <taxon>Bacillaceae</taxon>
        <taxon>Salicibibacter</taxon>
    </lineage>
</organism>
<feature type="transmembrane region" description="Helical" evidence="8">
    <location>
        <begin position="280"/>
        <end position="298"/>
    </location>
</feature>
<reference evidence="10 11" key="1">
    <citation type="journal article" date="2018" name="J. Microbiol.">
        <title>Salicibibacter kimchii gen. nov., sp. nov., a moderately halophilic and alkalitolerant bacterium in the family Bacillaceae, isolated from kimchi.</title>
        <authorList>
            <person name="Jang J.Y."/>
            <person name="Oh Y.J."/>
            <person name="Lim S.K."/>
            <person name="Park H.K."/>
            <person name="Lee C."/>
            <person name="Kim J.Y."/>
            <person name="Lee M.A."/>
            <person name="Choi H.J."/>
        </authorList>
    </citation>
    <scope>NUCLEOTIDE SEQUENCE [LARGE SCALE GENOMIC DNA]</scope>
    <source>
        <strain evidence="10 11">NKC1-1</strain>
    </source>
</reference>
<keyword evidence="10" id="KW-0645">Protease</keyword>
<sequence>MNAMEVRDQDVLFWELAHHLVVKNGFQAVHVTNDRKKLWLEKETDKEQFLISLSKIDLAWSRGLGKLMKDNARESQSFKRASLRKNTVYHNLYITSMAPADDWKSTTSEIIYTDAARRKPMQTWLFAASVGAQHGDDIVKFLHLLNAGDHWPSKEEMLHSDDHSRAQKTAHQRQRIVRNIEREQEEAINVFTYGKSRFTYILLVLILMIFVWMEMVADSTNVLALIDFGAKYNPLIDDGEWWRILTSMFLHIGFFHLFMNSLALLFLGTAVERIFGTARFIWIYMVAGIVGSTASYAFTEQVSAGASGAIFGCFGALVFFGVNHRRLFFRTIGRSVIVILLINVIFGTIVPMVDNGAHMGGLVGGFLAAATVGMPDKTYKLKQLGVVPAIAALLVILFAYGYYGEGNDPEEPIVQIQLAQELMEEEAYDEAYDTMASVIDGTAMPEAYFMIGNAAFGREDYEEAESFYQEALAENPDFHEAAYNLALVYSEAGEEEQALEYVERALELEPDNDQYEDLLEELQGA</sequence>
<dbReference type="Pfam" id="PF14559">
    <property type="entry name" value="TPR_19"/>
    <property type="match status" value="1"/>
</dbReference>
<evidence type="ECO:0000256" key="2">
    <source>
        <dbReference type="ARBA" id="ARBA00009045"/>
    </source>
</evidence>
<evidence type="ECO:0000256" key="8">
    <source>
        <dbReference type="SAM" id="Phobius"/>
    </source>
</evidence>
<evidence type="ECO:0000256" key="4">
    <source>
        <dbReference type="ARBA" id="ARBA00022801"/>
    </source>
</evidence>
<dbReference type="GO" id="GO:0004252">
    <property type="term" value="F:serine-type endopeptidase activity"/>
    <property type="evidence" value="ECO:0007669"/>
    <property type="project" value="InterPro"/>
</dbReference>
<protein>
    <submittedName>
        <fullName evidence="10">Rhomboid family intramembrane serine protease</fullName>
    </submittedName>
</protein>
<feature type="transmembrane region" description="Helical" evidence="8">
    <location>
        <begin position="248"/>
        <end position="268"/>
    </location>
</feature>
<evidence type="ECO:0000256" key="7">
    <source>
        <dbReference type="PROSITE-ProRule" id="PRU00339"/>
    </source>
</evidence>
<dbReference type="AlphaFoldDB" id="A0A345BUU8"/>
<dbReference type="PANTHER" id="PTHR43731:SF14">
    <property type="entry name" value="PRESENILIN-ASSOCIATED RHOMBOID-LIKE PROTEIN, MITOCHONDRIAL"/>
    <property type="match status" value="1"/>
</dbReference>
<feature type="transmembrane region" description="Helical" evidence="8">
    <location>
        <begin position="331"/>
        <end position="350"/>
    </location>
</feature>
<dbReference type="Proteomes" id="UP000252100">
    <property type="component" value="Chromosome"/>
</dbReference>
<dbReference type="Gene3D" id="1.20.1540.10">
    <property type="entry name" value="Rhomboid-like"/>
    <property type="match status" value="1"/>
</dbReference>
<comment type="subcellular location">
    <subcellularLocation>
        <location evidence="1">Membrane</location>
        <topology evidence="1">Multi-pass membrane protein</topology>
    </subcellularLocation>
</comment>
<evidence type="ECO:0000256" key="1">
    <source>
        <dbReference type="ARBA" id="ARBA00004141"/>
    </source>
</evidence>
<dbReference type="PROSITE" id="PS50005">
    <property type="entry name" value="TPR"/>
    <property type="match status" value="2"/>
</dbReference>
<keyword evidence="3 8" id="KW-0812">Transmembrane</keyword>
<dbReference type="Pfam" id="PF01694">
    <property type="entry name" value="Rhomboid"/>
    <property type="match status" value="1"/>
</dbReference>
<evidence type="ECO:0000313" key="11">
    <source>
        <dbReference type="Proteomes" id="UP000252100"/>
    </source>
</evidence>
<keyword evidence="11" id="KW-1185">Reference proteome</keyword>
<dbReference type="InterPro" id="IPR050925">
    <property type="entry name" value="Rhomboid_protease_S54"/>
</dbReference>
<dbReference type="Gene3D" id="1.25.40.10">
    <property type="entry name" value="Tetratricopeptide repeat domain"/>
    <property type="match status" value="1"/>
</dbReference>
<dbReference type="SUPFAM" id="SSF48452">
    <property type="entry name" value="TPR-like"/>
    <property type="match status" value="1"/>
</dbReference>
<feature type="transmembrane region" description="Helical" evidence="8">
    <location>
        <begin position="304"/>
        <end position="322"/>
    </location>
</feature>
<evidence type="ECO:0000256" key="5">
    <source>
        <dbReference type="ARBA" id="ARBA00022989"/>
    </source>
</evidence>
<dbReference type="EMBL" id="CP031092">
    <property type="protein sequence ID" value="AXF54729.1"/>
    <property type="molecule type" value="Genomic_DNA"/>
</dbReference>
<keyword evidence="4" id="KW-0378">Hydrolase</keyword>
<evidence type="ECO:0000256" key="3">
    <source>
        <dbReference type="ARBA" id="ARBA00022692"/>
    </source>
</evidence>
<gene>
    <name evidence="10" type="ORF">DT065_00965</name>
</gene>
<feature type="repeat" description="TPR" evidence="7">
    <location>
        <begin position="445"/>
        <end position="478"/>
    </location>
</feature>
<dbReference type="PANTHER" id="PTHR43731">
    <property type="entry name" value="RHOMBOID PROTEASE"/>
    <property type="match status" value="1"/>
</dbReference>
<dbReference type="GO" id="GO:0006508">
    <property type="term" value="P:proteolysis"/>
    <property type="evidence" value="ECO:0007669"/>
    <property type="project" value="UniProtKB-KW"/>
</dbReference>
<dbReference type="GO" id="GO:0016020">
    <property type="term" value="C:membrane"/>
    <property type="evidence" value="ECO:0007669"/>
    <property type="project" value="UniProtKB-SubCell"/>
</dbReference>
<feature type="domain" description="Peptidase S54 rhomboid" evidence="9">
    <location>
        <begin position="239"/>
        <end position="372"/>
    </location>
</feature>
<evidence type="ECO:0000256" key="6">
    <source>
        <dbReference type="ARBA" id="ARBA00023136"/>
    </source>
</evidence>
<keyword evidence="5 8" id="KW-1133">Transmembrane helix</keyword>
<feature type="transmembrane region" description="Helical" evidence="8">
    <location>
        <begin position="386"/>
        <end position="403"/>
    </location>
</feature>
<evidence type="ECO:0000313" key="10">
    <source>
        <dbReference type="EMBL" id="AXF54729.1"/>
    </source>
</evidence>
<dbReference type="PROSITE" id="PS50293">
    <property type="entry name" value="TPR_REGION"/>
    <property type="match status" value="2"/>
</dbReference>
<dbReference type="InterPro" id="IPR035952">
    <property type="entry name" value="Rhomboid-like_sf"/>
</dbReference>